<reference evidence="7" key="2">
    <citation type="submission" date="2020-09" db="EMBL/GenBank/DDBJ databases">
        <authorList>
            <person name="Sun Q."/>
            <person name="Zhou Y."/>
        </authorList>
    </citation>
    <scope>NUCLEOTIDE SEQUENCE</scope>
    <source>
        <strain evidence="7">CGMCC 1.14988</strain>
    </source>
</reference>
<reference evidence="7" key="1">
    <citation type="journal article" date="2014" name="Int. J. Syst. Evol. Microbiol.">
        <title>Complete genome sequence of Corynebacterium casei LMG S-19264T (=DSM 44701T), isolated from a smear-ripened cheese.</title>
        <authorList>
            <consortium name="US DOE Joint Genome Institute (JGI-PGF)"/>
            <person name="Walter F."/>
            <person name="Albersmeier A."/>
            <person name="Kalinowski J."/>
            <person name="Ruckert C."/>
        </authorList>
    </citation>
    <scope>NUCLEOTIDE SEQUENCE</scope>
    <source>
        <strain evidence="7">CGMCC 1.14988</strain>
    </source>
</reference>
<dbReference type="Gene3D" id="3.90.550.10">
    <property type="entry name" value="Spore Coat Polysaccharide Biosynthesis Protein SpsA, Chain A"/>
    <property type="match status" value="1"/>
</dbReference>
<evidence type="ECO:0000259" key="6">
    <source>
        <dbReference type="Pfam" id="PF00535"/>
    </source>
</evidence>
<gene>
    <name evidence="7" type="ORF">GCM10011354_13350</name>
</gene>
<comment type="caution">
    <text evidence="7">The sequence shown here is derived from an EMBL/GenBank/DDBJ whole genome shotgun (WGS) entry which is preliminary data.</text>
</comment>
<name>A0A8J3ETI9_9ACTN</name>
<dbReference type="RefSeq" id="WP_165403939.1">
    <property type="nucleotide sequence ID" value="NZ_BMHA01000004.1"/>
</dbReference>
<protein>
    <recommendedName>
        <fullName evidence="6">Glycosyltransferase 2-like domain-containing protein</fullName>
    </recommendedName>
</protein>
<feature type="region of interest" description="Disordered" evidence="5">
    <location>
        <begin position="1"/>
        <end position="23"/>
    </location>
</feature>
<dbReference type="InterPro" id="IPR029044">
    <property type="entry name" value="Nucleotide-diphossugar_trans"/>
</dbReference>
<comment type="pathway">
    <text evidence="1">Cell wall biogenesis; cell wall polysaccharide biosynthesis.</text>
</comment>
<dbReference type="Proteomes" id="UP000650511">
    <property type="component" value="Unassembled WGS sequence"/>
</dbReference>
<organism evidence="7 8">
    <name type="scientific">Egicoccus halophilus</name>
    <dbReference type="NCBI Taxonomy" id="1670830"/>
    <lineage>
        <taxon>Bacteria</taxon>
        <taxon>Bacillati</taxon>
        <taxon>Actinomycetota</taxon>
        <taxon>Nitriliruptoria</taxon>
        <taxon>Egicoccales</taxon>
        <taxon>Egicoccaceae</taxon>
        <taxon>Egicoccus</taxon>
    </lineage>
</organism>
<feature type="domain" description="Glycosyltransferase 2-like" evidence="6">
    <location>
        <begin position="28"/>
        <end position="164"/>
    </location>
</feature>
<evidence type="ECO:0000256" key="1">
    <source>
        <dbReference type="ARBA" id="ARBA00004776"/>
    </source>
</evidence>
<dbReference type="SUPFAM" id="SSF53448">
    <property type="entry name" value="Nucleotide-diphospho-sugar transferases"/>
    <property type="match status" value="1"/>
</dbReference>
<dbReference type="InterPro" id="IPR001173">
    <property type="entry name" value="Glyco_trans_2-like"/>
</dbReference>
<keyword evidence="3" id="KW-0328">Glycosyltransferase</keyword>
<accession>A0A8J3ETI9</accession>
<evidence type="ECO:0000313" key="7">
    <source>
        <dbReference type="EMBL" id="GGI05288.1"/>
    </source>
</evidence>
<proteinExistence type="inferred from homology"/>
<keyword evidence="4" id="KW-0808">Transferase</keyword>
<dbReference type="Pfam" id="PF00535">
    <property type="entry name" value="Glycos_transf_2"/>
    <property type="match status" value="1"/>
</dbReference>
<evidence type="ECO:0000256" key="2">
    <source>
        <dbReference type="ARBA" id="ARBA00006739"/>
    </source>
</evidence>
<comment type="similarity">
    <text evidence="2">Belongs to the glycosyltransferase 2 family.</text>
</comment>
<dbReference type="PANTHER" id="PTHR43179:SF12">
    <property type="entry name" value="GALACTOFURANOSYLTRANSFERASE GLFT2"/>
    <property type="match status" value="1"/>
</dbReference>
<evidence type="ECO:0000256" key="4">
    <source>
        <dbReference type="ARBA" id="ARBA00022679"/>
    </source>
</evidence>
<dbReference type="AlphaFoldDB" id="A0A8J3ETI9"/>
<dbReference type="PANTHER" id="PTHR43179">
    <property type="entry name" value="RHAMNOSYLTRANSFERASE WBBL"/>
    <property type="match status" value="1"/>
</dbReference>
<evidence type="ECO:0000313" key="8">
    <source>
        <dbReference type="Proteomes" id="UP000650511"/>
    </source>
</evidence>
<evidence type="ECO:0000256" key="3">
    <source>
        <dbReference type="ARBA" id="ARBA00022676"/>
    </source>
</evidence>
<evidence type="ECO:0000256" key="5">
    <source>
        <dbReference type="SAM" id="MobiDB-lite"/>
    </source>
</evidence>
<dbReference type="EMBL" id="BMHA01000004">
    <property type="protein sequence ID" value="GGI05288.1"/>
    <property type="molecule type" value="Genomic_DNA"/>
</dbReference>
<dbReference type="GO" id="GO:0016757">
    <property type="term" value="F:glycosyltransferase activity"/>
    <property type="evidence" value="ECO:0007669"/>
    <property type="project" value="UniProtKB-KW"/>
</dbReference>
<keyword evidence="8" id="KW-1185">Reference proteome</keyword>
<sequence>MSDATSTPPSADPAADTADRAAPPRVDVLMITHRRPDYTRLALPRLLEATGPHVNVWVWHNGDHAETLEVVQAHRDHPRLARFHHSRENLGLRAPTNWLWTESDAPYVSKVDDDCLVDHAFTDPMLAAHVDVPRLGVVGAWRFLDEDYRRFASRRKMVTLPGEHQLLRNLWVQGSSYVMKREIVERLGPLPEGVTFPQYCRRAAAAGWLNGWLYPFVREQHLDDPRFRLSALRDPEVFAREAPLSARMEGVHTVDQWRREMTISALRVQRAPLNPARHDGLPGKVIQARKRVRRLLRRAGVPL</sequence>